<accession>A0ABP5EGK2</accession>
<evidence type="ECO:0000313" key="7">
    <source>
        <dbReference type="EMBL" id="GAA1998179.1"/>
    </source>
</evidence>
<reference evidence="8" key="1">
    <citation type="journal article" date="2019" name="Int. J. Syst. Evol. Microbiol.">
        <title>The Global Catalogue of Microorganisms (GCM) 10K type strain sequencing project: providing services to taxonomists for standard genome sequencing and annotation.</title>
        <authorList>
            <consortium name="The Broad Institute Genomics Platform"/>
            <consortium name="The Broad Institute Genome Sequencing Center for Infectious Disease"/>
            <person name="Wu L."/>
            <person name="Ma J."/>
        </authorList>
    </citation>
    <scope>NUCLEOTIDE SEQUENCE [LARGE SCALE GENOMIC DNA]</scope>
    <source>
        <strain evidence="8">JCM 16013</strain>
    </source>
</reference>
<feature type="region of interest" description="Disordered" evidence="5">
    <location>
        <begin position="23"/>
        <end position="53"/>
    </location>
</feature>
<name>A0ABP5EGK2_9ACTN</name>
<evidence type="ECO:0000256" key="5">
    <source>
        <dbReference type="SAM" id="MobiDB-lite"/>
    </source>
</evidence>
<evidence type="ECO:0000256" key="6">
    <source>
        <dbReference type="SAM" id="Phobius"/>
    </source>
</evidence>
<evidence type="ECO:0000256" key="4">
    <source>
        <dbReference type="ARBA" id="ARBA00023172"/>
    </source>
</evidence>
<protein>
    <submittedName>
        <fullName evidence="7">DNA recombination protein RmuC</fullName>
    </submittedName>
</protein>
<gene>
    <name evidence="7" type="ORF">GCM10009838_74300</name>
</gene>
<keyword evidence="6" id="KW-0472">Membrane</keyword>
<evidence type="ECO:0000256" key="3">
    <source>
        <dbReference type="ARBA" id="ARBA00023054"/>
    </source>
</evidence>
<organism evidence="7 8">
    <name type="scientific">Catenulispora subtropica</name>
    <dbReference type="NCBI Taxonomy" id="450798"/>
    <lineage>
        <taxon>Bacteria</taxon>
        <taxon>Bacillati</taxon>
        <taxon>Actinomycetota</taxon>
        <taxon>Actinomycetes</taxon>
        <taxon>Catenulisporales</taxon>
        <taxon>Catenulisporaceae</taxon>
        <taxon>Catenulispora</taxon>
    </lineage>
</organism>
<comment type="caution">
    <text evidence="7">The sequence shown here is derived from an EMBL/GenBank/DDBJ whole genome shotgun (WGS) entry which is preliminary data.</text>
</comment>
<keyword evidence="4" id="KW-0233">DNA recombination</keyword>
<feature type="compositionally biased region" description="Low complexity" evidence="5">
    <location>
        <begin position="24"/>
        <end position="40"/>
    </location>
</feature>
<keyword evidence="6" id="KW-0812">Transmembrane</keyword>
<dbReference type="EMBL" id="BAAAQM010000062">
    <property type="protein sequence ID" value="GAA1998179.1"/>
    <property type="molecule type" value="Genomic_DNA"/>
</dbReference>
<evidence type="ECO:0000256" key="2">
    <source>
        <dbReference type="ARBA" id="ARBA00009840"/>
    </source>
</evidence>
<dbReference type="Proteomes" id="UP001499854">
    <property type="component" value="Unassembled WGS sequence"/>
</dbReference>
<keyword evidence="8" id="KW-1185">Reference proteome</keyword>
<keyword evidence="3" id="KW-0175">Coiled coil</keyword>
<evidence type="ECO:0000256" key="1">
    <source>
        <dbReference type="ARBA" id="ARBA00003416"/>
    </source>
</evidence>
<feature type="transmembrane region" description="Helical" evidence="6">
    <location>
        <begin position="69"/>
        <end position="92"/>
    </location>
</feature>
<dbReference type="PANTHER" id="PTHR30563:SF0">
    <property type="entry name" value="DNA RECOMBINATION PROTEIN RMUC"/>
    <property type="match status" value="1"/>
</dbReference>
<dbReference type="InterPro" id="IPR003798">
    <property type="entry name" value="DNA_recombination_RmuC"/>
</dbReference>
<evidence type="ECO:0000313" key="8">
    <source>
        <dbReference type="Proteomes" id="UP001499854"/>
    </source>
</evidence>
<proteinExistence type="inferred from homology"/>
<comment type="similarity">
    <text evidence="2">Belongs to the RmuC family.</text>
</comment>
<comment type="function">
    <text evidence="1">Involved in DNA recombination.</text>
</comment>
<dbReference type="Pfam" id="PF02646">
    <property type="entry name" value="RmuC"/>
    <property type="match status" value="1"/>
</dbReference>
<dbReference type="PANTHER" id="PTHR30563">
    <property type="entry name" value="DNA RECOMBINATION PROTEIN RMUC"/>
    <property type="match status" value="1"/>
</dbReference>
<sequence length="435" mass="46626">MDRAPVLLDYRSLLERLVRPSEIAASGPPSPALASARPWPAGGPRQAGAPLTVATPRSDRAMAGRRGHYGLMMPVLLLVIGIAIGALLGVLWERSRRLAVGTAALDHSADRLLALAGAQFDAAGRPINESLSRLDDRLREIEQGRAASQAALAQQIDDVRTAAGALGTQTAALVTALRRPEVRGQWGEMHLRRAVELAGMVDRCDFQTQTVLPGSHGATGGEGMLRPDLVVHLAGDKYVVVDAKTPLAAYLDAAEASDEAERLQYLTSHAKHLRGHVDQLASKAYWRALGASGRPTPEFVVLFVPGEAFLSQAVDIDPELLEYAAARRVVIATPTTLIALLRTVAYAWTQDALAANARQVFELGRELYARLNTMSGHLDRVGRGLNSAVAAYNQSVGSLETRVLVTARRLNELGLVDEELAVPAQVEIQTRALAD</sequence>
<keyword evidence="6" id="KW-1133">Transmembrane helix</keyword>